<dbReference type="Pfam" id="PF04314">
    <property type="entry name" value="PCuAC"/>
    <property type="match status" value="1"/>
</dbReference>
<dbReference type="InterPro" id="IPR058248">
    <property type="entry name" value="Lxx211020-like"/>
</dbReference>
<dbReference type="InterPro" id="IPR036182">
    <property type="entry name" value="PCuAC_sf"/>
</dbReference>
<reference evidence="2 3" key="1">
    <citation type="submission" date="2015-06" db="EMBL/GenBank/DDBJ databases">
        <title>Improved classification and identification of acetic acid bacteria using matrix-assisted laser desorption/ionization time-of-flight mass spectrometry; Gluconobacter nephelii and Gluconobacter uchimurae are later heterotypic synonyms of Gluconobacter japonicus and Gluconobacter oxydans, respectively.</title>
        <authorList>
            <person name="Li L."/>
            <person name="Cleenwerck I."/>
            <person name="De Vuyst L."/>
            <person name="Vandamme P."/>
        </authorList>
    </citation>
    <scope>NUCLEOTIDE SEQUENCE [LARGE SCALE GENOMIC DNA]</scope>
    <source>
        <strain evidence="2 3">LMG 1552</strain>
    </source>
</reference>
<name>A0A149RJH0_9PROT</name>
<feature type="chain" id="PRO_5007553601" description="Copper chaperone PCu(A)C" evidence="1">
    <location>
        <begin position="26"/>
        <end position="165"/>
    </location>
</feature>
<dbReference type="Proteomes" id="UP000075526">
    <property type="component" value="Unassembled WGS sequence"/>
</dbReference>
<evidence type="ECO:0000313" key="2">
    <source>
        <dbReference type="EMBL" id="KXV14041.1"/>
    </source>
</evidence>
<dbReference type="InterPro" id="IPR007410">
    <property type="entry name" value="LpqE-like"/>
</dbReference>
<dbReference type="AlphaFoldDB" id="A0A149RJH0"/>
<sequence length="165" mass="17540">MKMRFRAGCVAAMLGGLAFSGPVLAEDRDPDKSLPGQKDAQSDITITDTSMQFIKGENRMAGVYFTIANNGGNAHLMTDVRSSACRTLVGHHSDQESTPGTLSLFTHLSLPAHTTLVFPRGGYHLLCLDPDASVQPGQDVTFTFSFLGGSSKSVAIKLDQAQPAP</sequence>
<dbReference type="RefSeq" id="WP_061509016.1">
    <property type="nucleotide sequence ID" value="NZ_LHZF01000175.1"/>
</dbReference>
<feature type="signal peptide" evidence="1">
    <location>
        <begin position="1"/>
        <end position="25"/>
    </location>
</feature>
<evidence type="ECO:0000256" key="1">
    <source>
        <dbReference type="SAM" id="SignalP"/>
    </source>
</evidence>
<protein>
    <recommendedName>
        <fullName evidence="4">Copper chaperone PCu(A)C</fullName>
    </recommendedName>
</protein>
<comment type="caution">
    <text evidence="2">The sequence shown here is derived from an EMBL/GenBank/DDBJ whole genome shotgun (WGS) entry which is preliminary data.</text>
</comment>
<keyword evidence="1" id="KW-0732">Signal</keyword>
<dbReference type="Gene3D" id="2.60.40.1890">
    <property type="entry name" value="PCu(A)C copper chaperone"/>
    <property type="match status" value="1"/>
</dbReference>
<evidence type="ECO:0008006" key="4">
    <source>
        <dbReference type="Google" id="ProtNLM"/>
    </source>
</evidence>
<accession>A0A149RJH0</accession>
<dbReference type="PANTHER" id="PTHR36302:SF1">
    <property type="entry name" value="COPPER CHAPERONE PCU(A)C"/>
    <property type="match status" value="1"/>
</dbReference>
<dbReference type="PATRIC" id="fig|178901.13.peg.2402"/>
<dbReference type="EMBL" id="LHZF01000175">
    <property type="protein sequence ID" value="KXV14041.1"/>
    <property type="molecule type" value="Genomic_DNA"/>
</dbReference>
<evidence type="ECO:0000313" key="3">
    <source>
        <dbReference type="Proteomes" id="UP000075526"/>
    </source>
</evidence>
<dbReference type="PANTHER" id="PTHR36302">
    <property type="entry name" value="BLR7088 PROTEIN"/>
    <property type="match status" value="1"/>
</dbReference>
<dbReference type="SUPFAM" id="SSF110087">
    <property type="entry name" value="DR1885-like metal-binding protein"/>
    <property type="match status" value="1"/>
</dbReference>
<proteinExistence type="predicted"/>
<gene>
    <name evidence="2" type="ORF">AD933_13995</name>
</gene>
<organism evidence="2 3">
    <name type="scientific">Acetobacter malorum</name>
    <dbReference type="NCBI Taxonomy" id="178901"/>
    <lineage>
        <taxon>Bacteria</taxon>
        <taxon>Pseudomonadati</taxon>
        <taxon>Pseudomonadota</taxon>
        <taxon>Alphaproteobacteria</taxon>
        <taxon>Acetobacterales</taxon>
        <taxon>Acetobacteraceae</taxon>
        <taxon>Acetobacter</taxon>
    </lineage>
</organism>